<comment type="caution">
    <text evidence="3">The sequence shown here is derived from an EMBL/GenBank/DDBJ whole genome shotgun (WGS) entry which is preliminary data.</text>
</comment>
<organism evidence="3 4">
    <name type="scientific">Inquilinus limosus MP06</name>
    <dbReference type="NCBI Taxonomy" id="1398085"/>
    <lineage>
        <taxon>Bacteria</taxon>
        <taxon>Pseudomonadati</taxon>
        <taxon>Pseudomonadota</taxon>
        <taxon>Alphaproteobacteria</taxon>
        <taxon>Rhodospirillales</taxon>
        <taxon>Rhodospirillaceae</taxon>
        <taxon>Inquilinus</taxon>
    </lineage>
</organism>
<dbReference type="AlphaFoldDB" id="A0A0A0CXB1"/>
<dbReference type="InterPro" id="IPR053831">
    <property type="entry name" value="SOGP_N"/>
</dbReference>
<dbReference type="Pfam" id="PF21958">
    <property type="entry name" value="SOGP_N"/>
    <property type="match status" value="1"/>
</dbReference>
<reference evidence="3 4" key="1">
    <citation type="submission" date="2014-01" db="EMBL/GenBank/DDBJ databases">
        <title>Genome sequence determination for a cystic fibrosis isolate, Inquilinus limosus.</title>
        <authorList>
            <person name="Pino M."/>
            <person name="Di Conza J."/>
            <person name="Gutkind G."/>
        </authorList>
    </citation>
    <scope>NUCLEOTIDE SEQUENCE [LARGE SCALE GENOMIC DNA]</scope>
    <source>
        <strain evidence="3 4">MP06</strain>
    </source>
</reference>
<evidence type="ECO:0000313" key="3">
    <source>
        <dbReference type="EMBL" id="KGM30414.1"/>
    </source>
</evidence>
<dbReference type="GO" id="GO:0003824">
    <property type="term" value="F:catalytic activity"/>
    <property type="evidence" value="ECO:0007669"/>
    <property type="project" value="UniProtKB-ARBA"/>
</dbReference>
<evidence type="ECO:0000313" key="4">
    <source>
        <dbReference type="Proteomes" id="UP000029995"/>
    </source>
</evidence>
<dbReference type="RefSeq" id="WP_034848728.1">
    <property type="nucleotide sequence ID" value="NZ_JANX01000852.1"/>
</dbReference>
<dbReference type="Gene3D" id="2.70.98.40">
    <property type="entry name" value="Glycoside hydrolase, family 65, N-terminal domain"/>
    <property type="match status" value="1"/>
</dbReference>
<feature type="region of interest" description="Disordered" evidence="1">
    <location>
        <begin position="241"/>
        <end position="276"/>
    </location>
</feature>
<dbReference type="Proteomes" id="UP000029995">
    <property type="component" value="Unassembled WGS sequence"/>
</dbReference>
<dbReference type="EMBL" id="JANX01000852">
    <property type="protein sequence ID" value="KGM30414.1"/>
    <property type="molecule type" value="Genomic_DNA"/>
</dbReference>
<sequence length="276" mass="29538">MTADFILPRDADLGLRRIENRTGLAAALLPNGTLFALSHRADDKSDPVLVNQVLGSPVAGGIGRLLLRLGGGRVVEAVGAAARLQAGVGTDRFVWAGEAEGLAHRATLWLAPDSDLWLWRVEVENTGAAPAEVSAVLLQDLGLGSRGFLMNNEAYGSQYTDHHVARHPTLGPVVMSRQALAQGGRNPWVAHGCLEGAAGFATDAAQSFGPGFRDRAEVTGALPNERLQHEVACPAIATAPRRWRPAPRRRGASSASSCPTTRRRRPMATWRRSSRR</sequence>
<proteinExistence type="predicted"/>
<dbReference type="InterPro" id="IPR037018">
    <property type="entry name" value="GH65_N"/>
</dbReference>
<accession>A0A0A0CXB1</accession>
<feature type="compositionally biased region" description="Basic residues" evidence="1">
    <location>
        <begin position="241"/>
        <end position="251"/>
    </location>
</feature>
<evidence type="ECO:0000256" key="1">
    <source>
        <dbReference type="SAM" id="MobiDB-lite"/>
    </source>
</evidence>
<feature type="domain" description="SOGP N-terminal" evidence="2">
    <location>
        <begin position="28"/>
        <end position="243"/>
    </location>
</feature>
<evidence type="ECO:0000259" key="2">
    <source>
        <dbReference type="Pfam" id="PF21958"/>
    </source>
</evidence>
<feature type="compositionally biased region" description="Basic residues" evidence="1">
    <location>
        <begin position="261"/>
        <end position="276"/>
    </location>
</feature>
<name>A0A0A0CXB1_9PROT</name>
<protein>
    <recommendedName>
        <fullName evidence="2">SOGP N-terminal domain-containing protein</fullName>
    </recommendedName>
</protein>
<gene>
    <name evidence="3" type="ORF">P409_33170</name>
</gene>